<keyword evidence="2" id="KW-0472">Membrane</keyword>
<evidence type="ECO:0000256" key="1">
    <source>
        <dbReference type="ARBA" id="ARBA00006475"/>
    </source>
</evidence>
<evidence type="ECO:0000313" key="5">
    <source>
        <dbReference type="Proteomes" id="UP000694844"/>
    </source>
</evidence>
<name>A0A8B8CUK7_CRAVI</name>
<keyword evidence="2" id="KW-1133">Transmembrane helix</keyword>
<dbReference type="SFLD" id="SFLDG01180">
    <property type="entry name" value="SUF1"/>
    <property type="match status" value="1"/>
</dbReference>
<dbReference type="OrthoDB" id="5809458at2759"/>
<evidence type="ECO:0000313" key="6">
    <source>
        <dbReference type="RefSeq" id="XP_022318136.1"/>
    </source>
</evidence>
<dbReference type="InterPro" id="IPR033468">
    <property type="entry name" value="Metaxin_GST"/>
</dbReference>
<dbReference type="SFLD" id="SFLDS00019">
    <property type="entry name" value="Glutathione_Transferase_(cytos"/>
    <property type="match status" value="1"/>
</dbReference>
<reference evidence="6" key="2">
    <citation type="submission" date="2025-08" db="UniProtKB">
        <authorList>
            <consortium name="RefSeq"/>
        </authorList>
    </citation>
    <scope>IDENTIFICATION</scope>
    <source>
        <tissue evidence="6">Whole sample</tissue>
    </source>
</reference>
<dbReference type="PANTHER" id="PTHR12289">
    <property type="entry name" value="METAXIN RELATED"/>
    <property type="match status" value="1"/>
</dbReference>
<organism evidence="5 6">
    <name type="scientific">Crassostrea virginica</name>
    <name type="common">Eastern oyster</name>
    <dbReference type="NCBI Taxonomy" id="6565"/>
    <lineage>
        <taxon>Eukaryota</taxon>
        <taxon>Metazoa</taxon>
        <taxon>Spiralia</taxon>
        <taxon>Lophotrochozoa</taxon>
        <taxon>Mollusca</taxon>
        <taxon>Bivalvia</taxon>
        <taxon>Autobranchia</taxon>
        <taxon>Pteriomorphia</taxon>
        <taxon>Ostreida</taxon>
        <taxon>Ostreoidea</taxon>
        <taxon>Ostreidae</taxon>
        <taxon>Crassostrea</taxon>
    </lineage>
</organism>
<keyword evidence="2" id="KW-0812">Transmembrane</keyword>
<dbReference type="Pfam" id="PF17172">
    <property type="entry name" value="GST_N_4"/>
    <property type="match status" value="1"/>
</dbReference>
<evidence type="ECO:0000256" key="2">
    <source>
        <dbReference type="SAM" id="Phobius"/>
    </source>
</evidence>
<dbReference type="RefSeq" id="XP_022318136.1">
    <property type="nucleotide sequence ID" value="XM_022462428.1"/>
</dbReference>
<dbReference type="AlphaFoldDB" id="A0A8B8CUK7"/>
<evidence type="ECO:0000259" key="3">
    <source>
        <dbReference type="Pfam" id="PF17171"/>
    </source>
</evidence>
<dbReference type="InterPro" id="IPR050931">
    <property type="entry name" value="Mito_Protein_Transport_Metaxin"/>
</dbReference>
<dbReference type="Gene3D" id="3.40.30.10">
    <property type="entry name" value="Glutaredoxin"/>
    <property type="match status" value="1"/>
</dbReference>
<keyword evidence="5" id="KW-1185">Reference proteome</keyword>
<dbReference type="InterPro" id="IPR036249">
    <property type="entry name" value="Thioredoxin-like_sf"/>
</dbReference>
<dbReference type="GO" id="GO:0005737">
    <property type="term" value="C:cytoplasm"/>
    <property type="evidence" value="ECO:0007669"/>
    <property type="project" value="TreeGrafter"/>
</dbReference>
<dbReference type="GeneID" id="111121250"/>
<sequence length="279" mass="32303">MISGTLVSPLPAFVTILSILVLLVVLKFRRSSGRYPIRPFPRDMVLLHQCGKGPHAPSLSPFIMKLETFLKVAQIPYQIVRDYKMGPKGKVPWMEYNGMVLCDSQLCMEYLIAELNLDVDAHLSTKERAVSTSFQRMADEHTYWLMVHWRWAIDKDKICFKEANWGIMALAVSAFLQKRATKTQGLGRHSKAEILNIIRRDFEAFSNFLGTKKYFFGDRATCVDCSVFSQLSQFLWHLPNSEPQIILKNEFPNLVEYCHRMKDNFWPDWNENILISTDS</sequence>
<dbReference type="KEGG" id="cvn:111121250"/>
<dbReference type="InterPro" id="IPR026928">
    <property type="entry name" value="FAX/IsoI-like"/>
</dbReference>
<accession>A0A8B8CUK7</accession>
<feature type="domain" description="Metaxin glutathione S-transferase" evidence="3">
    <location>
        <begin position="199"/>
        <end position="261"/>
    </location>
</feature>
<dbReference type="InterPro" id="IPR036282">
    <property type="entry name" value="Glutathione-S-Trfase_C_sf"/>
</dbReference>
<dbReference type="SUPFAM" id="SSF47616">
    <property type="entry name" value="GST C-terminal domain-like"/>
    <property type="match status" value="1"/>
</dbReference>
<dbReference type="Proteomes" id="UP000694844">
    <property type="component" value="Chromosome 1"/>
</dbReference>
<feature type="domain" description="Thioredoxin-like fold" evidence="4">
    <location>
        <begin position="61"/>
        <end position="154"/>
    </location>
</feature>
<dbReference type="InterPro" id="IPR040079">
    <property type="entry name" value="Glutathione_S-Trfase"/>
</dbReference>
<comment type="similarity">
    <text evidence="1">Belongs to the FAX family.</text>
</comment>
<reference evidence="5" key="1">
    <citation type="submission" date="2024-06" db="UniProtKB">
        <authorList>
            <consortium name="RefSeq"/>
        </authorList>
    </citation>
    <scope>NUCLEOTIDE SEQUENCE [LARGE SCALE GENOMIC DNA]</scope>
</reference>
<dbReference type="CDD" id="cd03193">
    <property type="entry name" value="GST_C_Metaxin"/>
    <property type="match status" value="1"/>
</dbReference>
<gene>
    <name evidence="6" type="primary">LOC111121250</name>
</gene>
<dbReference type="Gene3D" id="1.20.1050.10">
    <property type="match status" value="1"/>
</dbReference>
<dbReference type="InterPro" id="IPR012336">
    <property type="entry name" value="Thioredoxin-like_fold"/>
</dbReference>
<evidence type="ECO:0000259" key="4">
    <source>
        <dbReference type="Pfam" id="PF17172"/>
    </source>
</evidence>
<proteinExistence type="inferred from homology"/>
<dbReference type="PANTHER" id="PTHR12289:SF41">
    <property type="entry name" value="FAILED AXON CONNECTIONS-RELATED"/>
    <property type="match status" value="1"/>
</dbReference>
<dbReference type="SFLD" id="SFLDG01200">
    <property type="entry name" value="SUF1.1"/>
    <property type="match status" value="1"/>
</dbReference>
<protein>
    <submittedName>
        <fullName evidence="6">Failed axon connections homolog</fullName>
    </submittedName>
</protein>
<dbReference type="SUPFAM" id="SSF52833">
    <property type="entry name" value="Thioredoxin-like"/>
    <property type="match status" value="1"/>
</dbReference>
<feature type="transmembrane region" description="Helical" evidence="2">
    <location>
        <begin position="6"/>
        <end position="26"/>
    </location>
</feature>
<dbReference type="Pfam" id="PF17171">
    <property type="entry name" value="GST_C_6"/>
    <property type="match status" value="1"/>
</dbReference>